<gene>
    <name evidence="1" type="ORF">KUG47_09520</name>
</gene>
<dbReference type="EMBL" id="JAHRVA010000003">
    <property type="protein sequence ID" value="MBV2143736.1"/>
    <property type="molecule type" value="Genomic_DNA"/>
</dbReference>
<name>A0A949PLZ4_9HYPH</name>
<evidence type="ECO:0000313" key="2">
    <source>
        <dbReference type="Proteomes" id="UP000752297"/>
    </source>
</evidence>
<dbReference type="AlphaFoldDB" id="A0A949PLZ4"/>
<reference evidence="1 2" key="1">
    <citation type="submission" date="2021-06" db="EMBL/GenBank/DDBJ databases">
        <title>Falsochrobactrum tianjin sp.nov., a new petroleum-degrading bacteria isolated from oily soils.</title>
        <authorList>
            <person name="Chen G."/>
            <person name="Chen H."/>
            <person name="Tian J."/>
            <person name="Qing J."/>
            <person name="Zhong L."/>
            <person name="Ma W."/>
            <person name="Song Y."/>
            <person name="Cui X."/>
            <person name="Yan B."/>
        </authorList>
    </citation>
    <scope>NUCLEOTIDE SEQUENCE [LARGE SCALE GENOMIC DNA]</scope>
    <source>
        <strain evidence="1 2">TDYN1</strain>
    </source>
</reference>
<comment type="caution">
    <text evidence="1">The sequence shown here is derived from an EMBL/GenBank/DDBJ whole genome shotgun (WGS) entry which is preliminary data.</text>
</comment>
<evidence type="ECO:0000313" key="1">
    <source>
        <dbReference type="EMBL" id="MBV2143736.1"/>
    </source>
</evidence>
<dbReference type="RefSeq" id="WP_217677718.1">
    <property type="nucleotide sequence ID" value="NZ_JAHRVA010000003.1"/>
</dbReference>
<proteinExistence type="predicted"/>
<keyword evidence="2" id="KW-1185">Reference proteome</keyword>
<dbReference type="Proteomes" id="UP000752297">
    <property type="component" value="Unassembled WGS sequence"/>
</dbReference>
<sequence>MTESSEPRVRELTSAEIEALRKEMHEAIEWAQAELARQRRHMENKVVKA</sequence>
<accession>A0A949PLZ4</accession>
<protein>
    <submittedName>
        <fullName evidence="1">Uncharacterized protein</fullName>
    </submittedName>
</protein>
<organism evidence="1 2">
    <name type="scientific">Falsochrobactrum tianjinense</name>
    <dbReference type="NCBI Taxonomy" id="2706015"/>
    <lineage>
        <taxon>Bacteria</taxon>
        <taxon>Pseudomonadati</taxon>
        <taxon>Pseudomonadota</taxon>
        <taxon>Alphaproteobacteria</taxon>
        <taxon>Hyphomicrobiales</taxon>
        <taxon>Brucellaceae</taxon>
        <taxon>Falsochrobactrum</taxon>
    </lineage>
</organism>